<dbReference type="EMBL" id="JARQBZ010000011">
    <property type="protein sequence ID" value="MDT2833846.1"/>
    <property type="molecule type" value="Genomic_DNA"/>
</dbReference>
<dbReference type="AlphaFoldDB" id="A0AAW8U2S0"/>
<name>A0AAW8U2S0_9ENTE</name>
<keyword evidence="1" id="KW-0472">Membrane</keyword>
<protein>
    <submittedName>
        <fullName evidence="2">Uncharacterized protein</fullName>
    </submittedName>
</protein>
<proteinExistence type="predicted"/>
<organism evidence="2 3">
    <name type="scientific">Vagococcus carniphilus</name>
    <dbReference type="NCBI Taxonomy" id="218144"/>
    <lineage>
        <taxon>Bacteria</taxon>
        <taxon>Bacillati</taxon>
        <taxon>Bacillota</taxon>
        <taxon>Bacilli</taxon>
        <taxon>Lactobacillales</taxon>
        <taxon>Enterococcaceae</taxon>
        <taxon>Vagococcus</taxon>
    </lineage>
</organism>
<dbReference type="Proteomes" id="UP001268577">
    <property type="component" value="Unassembled WGS sequence"/>
</dbReference>
<gene>
    <name evidence="2" type="ORF">P7H70_07240</name>
</gene>
<feature type="transmembrane region" description="Helical" evidence="1">
    <location>
        <begin position="38"/>
        <end position="55"/>
    </location>
</feature>
<comment type="caution">
    <text evidence="2">The sequence shown here is derived from an EMBL/GenBank/DDBJ whole genome shotgun (WGS) entry which is preliminary data.</text>
</comment>
<reference evidence="2" key="1">
    <citation type="submission" date="2023-03" db="EMBL/GenBank/DDBJ databases">
        <authorList>
            <person name="Shen W."/>
            <person name="Cai J."/>
        </authorList>
    </citation>
    <scope>NUCLEOTIDE SEQUENCE</scope>
    <source>
        <strain evidence="2">P96-3</strain>
    </source>
</reference>
<accession>A0AAW8U2S0</accession>
<sequence>MSEYEGDFLMKKEDWLNSGFYFVLVVVILFFSDFTSNRLIQFGIAFIGTIVGNLIHKKFIKPKL</sequence>
<keyword evidence="1" id="KW-0812">Transmembrane</keyword>
<dbReference type="RefSeq" id="WP_311984651.1">
    <property type="nucleotide sequence ID" value="NZ_JARQBZ010000011.1"/>
</dbReference>
<keyword evidence="1" id="KW-1133">Transmembrane helix</keyword>
<evidence type="ECO:0000313" key="2">
    <source>
        <dbReference type="EMBL" id="MDT2833846.1"/>
    </source>
</evidence>
<evidence type="ECO:0000313" key="3">
    <source>
        <dbReference type="Proteomes" id="UP001268577"/>
    </source>
</evidence>
<evidence type="ECO:0000256" key="1">
    <source>
        <dbReference type="SAM" id="Phobius"/>
    </source>
</evidence>
<feature type="transmembrane region" description="Helical" evidence="1">
    <location>
        <begin position="15"/>
        <end position="32"/>
    </location>
</feature>